<proteinExistence type="inferred from homology"/>
<dbReference type="Pfam" id="PF05461">
    <property type="entry name" value="ApoL"/>
    <property type="match status" value="1"/>
</dbReference>
<dbReference type="EMBL" id="QEAP01000024">
    <property type="protein sequence ID" value="TPX77296.1"/>
    <property type="molecule type" value="Genomic_DNA"/>
</dbReference>
<keyword evidence="4" id="KW-1185">Reference proteome</keyword>
<feature type="compositionally biased region" description="Polar residues" evidence="2">
    <location>
        <begin position="1"/>
        <end position="20"/>
    </location>
</feature>
<dbReference type="GO" id="GO:0016020">
    <property type="term" value="C:membrane"/>
    <property type="evidence" value="ECO:0007669"/>
    <property type="project" value="TreeGrafter"/>
</dbReference>
<dbReference type="GO" id="GO:0008289">
    <property type="term" value="F:lipid binding"/>
    <property type="evidence" value="ECO:0007669"/>
    <property type="project" value="InterPro"/>
</dbReference>
<gene>
    <name evidence="3" type="ORF">CcCBS67573_g01440</name>
</gene>
<dbReference type="InterPro" id="IPR008405">
    <property type="entry name" value="ApoL"/>
</dbReference>
<dbReference type="GO" id="GO:0006869">
    <property type="term" value="P:lipid transport"/>
    <property type="evidence" value="ECO:0007669"/>
    <property type="project" value="InterPro"/>
</dbReference>
<evidence type="ECO:0000256" key="2">
    <source>
        <dbReference type="SAM" id="MobiDB-lite"/>
    </source>
</evidence>
<organism evidence="3 4">
    <name type="scientific">Chytriomyces confervae</name>
    <dbReference type="NCBI Taxonomy" id="246404"/>
    <lineage>
        <taxon>Eukaryota</taxon>
        <taxon>Fungi</taxon>
        <taxon>Fungi incertae sedis</taxon>
        <taxon>Chytridiomycota</taxon>
        <taxon>Chytridiomycota incertae sedis</taxon>
        <taxon>Chytridiomycetes</taxon>
        <taxon>Chytridiales</taxon>
        <taxon>Chytriomycetaceae</taxon>
        <taxon>Chytriomyces</taxon>
    </lineage>
</organism>
<evidence type="ECO:0000313" key="4">
    <source>
        <dbReference type="Proteomes" id="UP000320333"/>
    </source>
</evidence>
<dbReference type="AlphaFoldDB" id="A0A507FPN7"/>
<feature type="compositionally biased region" description="Low complexity" evidence="2">
    <location>
        <begin position="26"/>
        <end position="40"/>
    </location>
</feature>
<evidence type="ECO:0000256" key="1">
    <source>
        <dbReference type="ARBA" id="ARBA00010090"/>
    </source>
</evidence>
<accession>A0A507FPN7</accession>
<evidence type="ECO:0000313" key="3">
    <source>
        <dbReference type="EMBL" id="TPX77296.1"/>
    </source>
</evidence>
<comment type="caution">
    <text evidence="3">The sequence shown here is derived from an EMBL/GenBank/DDBJ whole genome shotgun (WGS) entry which is preliminary data.</text>
</comment>
<comment type="similarity">
    <text evidence="1">Belongs to the apolipoprotein L family.</text>
</comment>
<dbReference type="GO" id="GO:0005576">
    <property type="term" value="C:extracellular region"/>
    <property type="evidence" value="ECO:0007669"/>
    <property type="project" value="InterPro"/>
</dbReference>
<name>A0A507FPN7_9FUNG</name>
<dbReference type="GO" id="GO:0042157">
    <property type="term" value="P:lipoprotein metabolic process"/>
    <property type="evidence" value="ECO:0007669"/>
    <property type="project" value="InterPro"/>
</dbReference>
<dbReference type="PANTHER" id="PTHR14096:SF28">
    <property type="entry name" value="APOLIPOPROTEIN L, 1-RELATED"/>
    <property type="match status" value="1"/>
</dbReference>
<protein>
    <submittedName>
        <fullName evidence="3">Uncharacterized protein</fullName>
    </submittedName>
</protein>
<feature type="region of interest" description="Disordered" evidence="2">
    <location>
        <begin position="1"/>
        <end position="40"/>
    </location>
</feature>
<dbReference type="Proteomes" id="UP000320333">
    <property type="component" value="Unassembled WGS sequence"/>
</dbReference>
<dbReference type="PANTHER" id="PTHR14096">
    <property type="entry name" value="APOLIPOPROTEIN L"/>
    <property type="match status" value="1"/>
</dbReference>
<reference evidence="3 4" key="1">
    <citation type="journal article" date="2019" name="Sci. Rep.">
        <title>Comparative genomics of chytrid fungi reveal insights into the obligate biotrophic and pathogenic lifestyle of Synchytrium endobioticum.</title>
        <authorList>
            <person name="van de Vossenberg B.T.L.H."/>
            <person name="Warris S."/>
            <person name="Nguyen H.D.T."/>
            <person name="van Gent-Pelzer M.P.E."/>
            <person name="Joly D.L."/>
            <person name="van de Geest H.C."/>
            <person name="Bonants P.J.M."/>
            <person name="Smith D.S."/>
            <person name="Levesque C.A."/>
            <person name="van der Lee T.A.J."/>
        </authorList>
    </citation>
    <scope>NUCLEOTIDE SEQUENCE [LARGE SCALE GENOMIC DNA]</scope>
    <source>
        <strain evidence="3 4">CBS 675.73</strain>
    </source>
</reference>
<sequence length="367" mass="38611">MTVQTTSSNSVEVEGSNDSVAQVHHSGSSDSAASKLAGSASAALTPQARSRLLSAEHEHETPQTPLVMFQRLVFEATGLIAFMADNEAFHSDFDFTMPEYLQLRYDSAKSLRVTADHLEDVVRGSGIARTAGGGVAIASGLAVIGGIVAAPFTLGMSLGLTIGGLTGGVASAATTATAGIVKNSTLKSDGQKVAQVLEYLRPLDDIVFTLLHKLQAICTALQDLAEHEPEVEAWLQDSTHITALFNSMGDHLRYDGHDVTLTPRSLQFVKGFAEFIQADMALIQGVTAGMAAPGLALPFTQTIIVAAGGTAAKLLSSSFAVFGIGFGIWDIHAGMKDIKLSDHAIAYRQTAEQMDVQTKHIATMIGN</sequence>
<dbReference type="OrthoDB" id="2120464at2759"/>
<dbReference type="STRING" id="246404.A0A507FPN7"/>